<accession>A0A6J7WJ26</accession>
<dbReference type="Pfam" id="PF05521">
    <property type="entry name" value="Phage_HCP"/>
    <property type="match status" value="1"/>
</dbReference>
<evidence type="ECO:0000313" key="1">
    <source>
        <dbReference type="EMBL" id="CAB5217790.1"/>
    </source>
</evidence>
<dbReference type="Gene3D" id="2.40.10.270">
    <property type="entry name" value="Bacteriophage SPP1 head-tail adaptor protein"/>
    <property type="match status" value="1"/>
</dbReference>
<gene>
    <name evidence="1" type="ORF">UFOVP210_13</name>
</gene>
<name>A0A6J7WJ26_9CAUD</name>
<sequence length="124" mass="13942">MTPDALIALLRQSATLYQLPNTVDIMRSANEVDANGGIVTDWRLSSTVKARVVQQNSLQDTAGQAITSNNEWTILLPFDADIRLNDRIYIQYDEIQNRYFDVVGSDRGATDGLFTSCKVEERTR</sequence>
<dbReference type="EMBL" id="LR798251">
    <property type="protein sequence ID" value="CAB5217790.1"/>
    <property type="molecule type" value="Genomic_DNA"/>
</dbReference>
<proteinExistence type="predicted"/>
<dbReference type="InterPro" id="IPR038666">
    <property type="entry name" value="SSP1_head-tail_sf"/>
</dbReference>
<reference evidence="1" key="1">
    <citation type="submission" date="2020-05" db="EMBL/GenBank/DDBJ databases">
        <authorList>
            <person name="Chiriac C."/>
            <person name="Salcher M."/>
            <person name="Ghai R."/>
            <person name="Kavagutti S V."/>
        </authorList>
    </citation>
    <scope>NUCLEOTIDE SEQUENCE</scope>
</reference>
<protein>
    <submittedName>
        <fullName evidence="1">Bacteriophage SPP1, head-tail adaptor</fullName>
    </submittedName>
</protein>
<dbReference type="InterPro" id="IPR008767">
    <property type="entry name" value="Phage_SPP1_head-tail_adaptor"/>
</dbReference>
<organism evidence="1">
    <name type="scientific">uncultured Caudovirales phage</name>
    <dbReference type="NCBI Taxonomy" id="2100421"/>
    <lineage>
        <taxon>Viruses</taxon>
        <taxon>Duplodnaviria</taxon>
        <taxon>Heunggongvirae</taxon>
        <taxon>Uroviricota</taxon>
        <taxon>Caudoviricetes</taxon>
        <taxon>Peduoviridae</taxon>
        <taxon>Maltschvirus</taxon>
        <taxon>Maltschvirus maltsch</taxon>
    </lineage>
</organism>